<evidence type="ECO:0000313" key="2">
    <source>
        <dbReference type="EMBL" id="KAF5401133.1"/>
    </source>
</evidence>
<protein>
    <submittedName>
        <fullName evidence="2">Uncharacterized protein</fullName>
    </submittedName>
</protein>
<feature type="region of interest" description="Disordered" evidence="1">
    <location>
        <begin position="232"/>
        <end position="251"/>
    </location>
</feature>
<feature type="non-terminal residue" evidence="2">
    <location>
        <position position="1"/>
    </location>
</feature>
<accession>A0A8J4SL37</accession>
<dbReference type="Proteomes" id="UP000748531">
    <property type="component" value="Unassembled WGS sequence"/>
</dbReference>
<feature type="compositionally biased region" description="Low complexity" evidence="1">
    <location>
        <begin position="464"/>
        <end position="474"/>
    </location>
</feature>
<feature type="compositionally biased region" description="Polar residues" evidence="1">
    <location>
        <begin position="232"/>
        <end position="249"/>
    </location>
</feature>
<feature type="region of interest" description="Disordered" evidence="1">
    <location>
        <begin position="276"/>
        <end position="297"/>
    </location>
</feature>
<reference evidence="2" key="1">
    <citation type="submission" date="2019-05" db="EMBL/GenBank/DDBJ databases">
        <title>Annotation for the trematode Paragonimus heterotremus.</title>
        <authorList>
            <person name="Choi Y.-J."/>
        </authorList>
    </citation>
    <scope>NUCLEOTIDE SEQUENCE</scope>
    <source>
        <strain evidence="2">LC</strain>
    </source>
</reference>
<name>A0A8J4SL37_9TREM</name>
<dbReference type="OrthoDB" id="447516at2759"/>
<feature type="compositionally biased region" description="Basic and acidic residues" evidence="1">
    <location>
        <begin position="453"/>
        <end position="463"/>
    </location>
</feature>
<keyword evidence="3" id="KW-1185">Reference proteome</keyword>
<feature type="compositionally biased region" description="Basic and acidic residues" evidence="1">
    <location>
        <begin position="422"/>
        <end position="437"/>
    </location>
</feature>
<dbReference type="AlphaFoldDB" id="A0A8J4SL37"/>
<feature type="region of interest" description="Disordered" evidence="1">
    <location>
        <begin position="420"/>
        <end position="487"/>
    </location>
</feature>
<organism evidence="2 3">
    <name type="scientific">Paragonimus heterotremus</name>
    <dbReference type="NCBI Taxonomy" id="100268"/>
    <lineage>
        <taxon>Eukaryota</taxon>
        <taxon>Metazoa</taxon>
        <taxon>Spiralia</taxon>
        <taxon>Lophotrochozoa</taxon>
        <taxon>Platyhelminthes</taxon>
        <taxon>Trematoda</taxon>
        <taxon>Digenea</taxon>
        <taxon>Plagiorchiida</taxon>
        <taxon>Troglotremata</taxon>
        <taxon>Troglotrematidae</taxon>
        <taxon>Paragonimus</taxon>
    </lineage>
</organism>
<evidence type="ECO:0000256" key="1">
    <source>
        <dbReference type="SAM" id="MobiDB-lite"/>
    </source>
</evidence>
<comment type="caution">
    <text evidence="2">The sequence shown here is derived from an EMBL/GenBank/DDBJ whole genome shotgun (WGS) entry which is preliminary data.</text>
</comment>
<gene>
    <name evidence="2" type="ORF">PHET_05552</name>
</gene>
<dbReference type="EMBL" id="LUCH01002681">
    <property type="protein sequence ID" value="KAF5401133.1"/>
    <property type="molecule type" value="Genomic_DNA"/>
</dbReference>
<sequence>EFGADLKLPDVAVSGDVSAPSIGADVRLPDVDGSVDVIVPPSDLVSNFVCSTTDPADVSSVICAPSHFASVGSSSISSSGNLILPVNHITSDSFLRARHLTHSDGIPGDVSSSPPRLSVNAIAGDMEVFDSIDVELRPLNFTFDHGDSVGSLGGNLELSPAKTSPSRHPRSNFSLSRLFGSLHRRKRKTPEKHQGVVAPEDPVHRKAVVSKVSEKLLAGQNLKHVDDTSVEATKTPYSNSTPMQRSSLPKSRDSLIRQTWHGDDDRLNLSQEAGHFAGSDEAPQLPPTPTGVRIKPVLKDPGNLFEVRRRGTADLSKPRPWSTLECPPLGCVFVNDDYLFPDALTPTKIPSFRGSKDAVYNVPYMDDKAIPSEEPEWPIGESRRTLLSQLSQNSGSLARIAAEESSIISLAKLRSFFSRSGSTDDKENRYHHTEGRSRAGRLFGKKKKTSSRSKQDEKSDKGARSTSGSRSSGRFATWRSRQGRVHQ</sequence>
<proteinExistence type="predicted"/>
<evidence type="ECO:0000313" key="3">
    <source>
        <dbReference type="Proteomes" id="UP000748531"/>
    </source>
</evidence>